<dbReference type="GO" id="GO:0046872">
    <property type="term" value="F:metal ion binding"/>
    <property type="evidence" value="ECO:0007669"/>
    <property type="project" value="UniProtKB-KW"/>
</dbReference>
<dbReference type="EMBL" id="JANQDX010000001">
    <property type="protein sequence ID" value="KAL0928495.1"/>
    <property type="molecule type" value="Genomic_DNA"/>
</dbReference>
<dbReference type="Proteomes" id="UP001552299">
    <property type="component" value="Unassembled WGS sequence"/>
</dbReference>
<dbReference type="PANTHER" id="PTHR11749">
    <property type="entry name" value="RIBULOSE-5-PHOSPHATE-3-EPIMERASE"/>
    <property type="match status" value="1"/>
</dbReference>
<evidence type="ECO:0000256" key="2">
    <source>
        <dbReference type="ARBA" id="ARBA00023235"/>
    </source>
</evidence>
<evidence type="ECO:0000313" key="4">
    <source>
        <dbReference type="Proteomes" id="UP001552299"/>
    </source>
</evidence>
<dbReference type="SUPFAM" id="SSF51366">
    <property type="entry name" value="Ribulose-phoshate binding barrel"/>
    <property type="match status" value="1"/>
</dbReference>
<dbReference type="InterPro" id="IPR000056">
    <property type="entry name" value="Ribul_P_3_epim-like"/>
</dbReference>
<keyword evidence="1" id="KW-0479">Metal-binding</keyword>
<gene>
    <name evidence="3" type="ORF">M5K25_000379</name>
</gene>
<dbReference type="Gene3D" id="3.20.20.70">
    <property type="entry name" value="Aldolase class I"/>
    <property type="match status" value="1"/>
</dbReference>
<protein>
    <submittedName>
        <fullName evidence="3">Uncharacterized protein</fullName>
    </submittedName>
</protein>
<comment type="caution">
    <text evidence="3">The sequence shown here is derived from an EMBL/GenBank/DDBJ whole genome shotgun (WGS) entry which is preliminary data.</text>
</comment>
<evidence type="ECO:0000256" key="1">
    <source>
        <dbReference type="ARBA" id="ARBA00022723"/>
    </source>
</evidence>
<accession>A0ABD0VTP4</accession>
<evidence type="ECO:0000313" key="3">
    <source>
        <dbReference type="EMBL" id="KAL0928495.1"/>
    </source>
</evidence>
<reference evidence="3 4" key="1">
    <citation type="journal article" date="2024" name="Plant Biotechnol. J.">
        <title>Dendrobium thyrsiflorum genome and its molecular insights into genes involved in important horticultural traits.</title>
        <authorList>
            <person name="Chen B."/>
            <person name="Wang J.Y."/>
            <person name="Zheng P.J."/>
            <person name="Li K.L."/>
            <person name="Liang Y.M."/>
            <person name="Chen X.F."/>
            <person name="Zhang C."/>
            <person name="Zhao X."/>
            <person name="He X."/>
            <person name="Zhang G.Q."/>
            <person name="Liu Z.J."/>
            <person name="Xu Q."/>
        </authorList>
    </citation>
    <scope>NUCLEOTIDE SEQUENCE [LARGE SCALE GENOMIC DNA]</scope>
    <source>
        <strain evidence="3">GZMU011</strain>
    </source>
</reference>
<keyword evidence="2" id="KW-0413">Isomerase</keyword>
<dbReference type="AlphaFoldDB" id="A0ABD0VTP4"/>
<dbReference type="InterPro" id="IPR013785">
    <property type="entry name" value="Aldolase_TIM"/>
</dbReference>
<organism evidence="3 4">
    <name type="scientific">Dendrobium thyrsiflorum</name>
    <name type="common">Pinecone-like raceme dendrobium</name>
    <name type="synonym">Orchid</name>
    <dbReference type="NCBI Taxonomy" id="117978"/>
    <lineage>
        <taxon>Eukaryota</taxon>
        <taxon>Viridiplantae</taxon>
        <taxon>Streptophyta</taxon>
        <taxon>Embryophyta</taxon>
        <taxon>Tracheophyta</taxon>
        <taxon>Spermatophyta</taxon>
        <taxon>Magnoliopsida</taxon>
        <taxon>Liliopsida</taxon>
        <taxon>Asparagales</taxon>
        <taxon>Orchidaceae</taxon>
        <taxon>Epidendroideae</taxon>
        <taxon>Malaxideae</taxon>
        <taxon>Dendrobiinae</taxon>
        <taxon>Dendrobium</taxon>
    </lineage>
</organism>
<name>A0ABD0VTP4_DENTH</name>
<sequence>MLSRLDPRATTDTTVLAQAFEAFNKENSFNKNIQPSTNPIFCQWVDRVDRVQSIKSNDFKVTPRMAVLNVDGGLGPSTIDAAAAAGANCIVAGSSVFGAEEPAQWGKASVGLMPMVASLGSTEGLVTPPSAPYGVAAGRNPRSKKKKKLGCFSSFLLETENDGNNLLAKYGVTMLDQSGTDRLGDEGCVLNDGVIVDGSGSGEGEMNGGRRVVFLHNVKLSVITEEVLNKAIGMEIVAVKAFGTVLGVTVELFGTGRGFPVEQSTYDFPIEIISVRASSVKENKKWKKANLQHLFCIIQRMIVKATAEIKSVETLAAELGKVKAVCGSMKLESSVQIGLKENEAS</sequence>
<keyword evidence="4" id="KW-1185">Reference proteome</keyword>
<proteinExistence type="predicted"/>
<dbReference type="GO" id="GO:0016853">
    <property type="term" value="F:isomerase activity"/>
    <property type="evidence" value="ECO:0007669"/>
    <property type="project" value="UniProtKB-KW"/>
</dbReference>
<dbReference type="InterPro" id="IPR011060">
    <property type="entry name" value="RibuloseP-bd_barrel"/>
</dbReference>
<dbReference type="Pfam" id="PF00834">
    <property type="entry name" value="Ribul_P_3_epim"/>
    <property type="match status" value="1"/>
</dbReference>